<accession>A0A9Q0HG23</accession>
<comment type="caution">
    <text evidence="2">The sequence shown here is derived from an EMBL/GenBank/DDBJ whole genome shotgun (WGS) entry which is preliminary data.</text>
</comment>
<keyword evidence="3" id="KW-1185">Reference proteome</keyword>
<feature type="region of interest" description="Disordered" evidence="1">
    <location>
        <begin position="1"/>
        <end position="23"/>
    </location>
</feature>
<gene>
    <name evidence="2" type="ORF">NE237_023954</name>
</gene>
<dbReference type="AlphaFoldDB" id="A0A9Q0HG23"/>
<reference evidence="2" key="1">
    <citation type="journal article" date="2023" name="Plant J.">
        <title>The genome of the king protea, Protea cynaroides.</title>
        <authorList>
            <person name="Chang J."/>
            <person name="Duong T.A."/>
            <person name="Schoeman C."/>
            <person name="Ma X."/>
            <person name="Roodt D."/>
            <person name="Barker N."/>
            <person name="Li Z."/>
            <person name="Van de Peer Y."/>
            <person name="Mizrachi E."/>
        </authorList>
    </citation>
    <scope>NUCLEOTIDE SEQUENCE</scope>
    <source>
        <tissue evidence="2">Young leaves</tissue>
    </source>
</reference>
<protein>
    <submittedName>
        <fullName evidence="2">Uncharacterized protein</fullName>
    </submittedName>
</protein>
<evidence type="ECO:0000313" key="2">
    <source>
        <dbReference type="EMBL" id="KAJ4964015.1"/>
    </source>
</evidence>
<proteinExistence type="predicted"/>
<sequence>MLHAEPMVKDSSDADGSVATEGQDDCVQGRRKWIFDNETKQSILDRNLLFADTQEYEQGSGIVMESGLADRVESPSVVVHPNSTVMVRGAPSCAVGYSEASGYLEVVGAIFFNRMPVAGDFRLLGVGSGIALMGRGYKGNPVPMNAFIMRWFQELRVGIIFQGVF</sequence>
<dbReference type="EMBL" id="JAMYWD010000008">
    <property type="protein sequence ID" value="KAJ4964015.1"/>
    <property type="molecule type" value="Genomic_DNA"/>
</dbReference>
<feature type="compositionally biased region" description="Basic and acidic residues" evidence="1">
    <location>
        <begin position="1"/>
        <end position="12"/>
    </location>
</feature>
<evidence type="ECO:0000256" key="1">
    <source>
        <dbReference type="SAM" id="MobiDB-lite"/>
    </source>
</evidence>
<dbReference type="Proteomes" id="UP001141806">
    <property type="component" value="Unassembled WGS sequence"/>
</dbReference>
<organism evidence="2 3">
    <name type="scientific">Protea cynaroides</name>
    <dbReference type="NCBI Taxonomy" id="273540"/>
    <lineage>
        <taxon>Eukaryota</taxon>
        <taxon>Viridiplantae</taxon>
        <taxon>Streptophyta</taxon>
        <taxon>Embryophyta</taxon>
        <taxon>Tracheophyta</taxon>
        <taxon>Spermatophyta</taxon>
        <taxon>Magnoliopsida</taxon>
        <taxon>Proteales</taxon>
        <taxon>Proteaceae</taxon>
        <taxon>Protea</taxon>
    </lineage>
</organism>
<evidence type="ECO:0000313" key="3">
    <source>
        <dbReference type="Proteomes" id="UP001141806"/>
    </source>
</evidence>
<name>A0A9Q0HG23_9MAGN</name>